<reference evidence="1" key="2">
    <citation type="submission" date="2021-04" db="EMBL/GenBank/DDBJ databases">
        <authorList>
            <person name="Gilroy R."/>
        </authorList>
    </citation>
    <scope>NUCLEOTIDE SEQUENCE</scope>
    <source>
        <strain evidence="1">1719</strain>
    </source>
</reference>
<evidence type="ECO:0000313" key="1">
    <source>
        <dbReference type="EMBL" id="HIX54906.1"/>
    </source>
</evidence>
<organism evidence="1 2">
    <name type="scientific">Candidatus Sphingobacterium stercoripullorum</name>
    <dbReference type="NCBI Taxonomy" id="2838759"/>
    <lineage>
        <taxon>Bacteria</taxon>
        <taxon>Pseudomonadati</taxon>
        <taxon>Bacteroidota</taxon>
        <taxon>Sphingobacteriia</taxon>
        <taxon>Sphingobacteriales</taxon>
        <taxon>Sphingobacteriaceae</taxon>
        <taxon>Sphingobacterium</taxon>
    </lineage>
</organism>
<name>A0A9D1W958_9SPHI</name>
<evidence type="ECO:0000313" key="2">
    <source>
        <dbReference type="Proteomes" id="UP000824156"/>
    </source>
</evidence>
<accession>A0A9D1W958</accession>
<comment type="caution">
    <text evidence="1">The sequence shown here is derived from an EMBL/GenBank/DDBJ whole genome shotgun (WGS) entry which is preliminary data.</text>
</comment>
<evidence type="ECO:0008006" key="3">
    <source>
        <dbReference type="Google" id="ProtNLM"/>
    </source>
</evidence>
<dbReference type="Proteomes" id="UP000824156">
    <property type="component" value="Unassembled WGS sequence"/>
</dbReference>
<gene>
    <name evidence="1" type="ORF">H9853_07765</name>
</gene>
<dbReference type="EMBL" id="DXEZ01000216">
    <property type="protein sequence ID" value="HIX54906.1"/>
    <property type="molecule type" value="Genomic_DNA"/>
</dbReference>
<dbReference type="AlphaFoldDB" id="A0A9D1W958"/>
<reference evidence="1" key="1">
    <citation type="journal article" date="2021" name="PeerJ">
        <title>Extensive microbial diversity within the chicken gut microbiome revealed by metagenomics and culture.</title>
        <authorList>
            <person name="Gilroy R."/>
            <person name="Ravi A."/>
            <person name="Getino M."/>
            <person name="Pursley I."/>
            <person name="Horton D.L."/>
            <person name="Alikhan N.F."/>
            <person name="Baker D."/>
            <person name="Gharbi K."/>
            <person name="Hall N."/>
            <person name="Watson M."/>
            <person name="Adriaenssens E.M."/>
            <person name="Foster-Nyarko E."/>
            <person name="Jarju S."/>
            <person name="Secka A."/>
            <person name="Antonio M."/>
            <person name="Oren A."/>
            <person name="Chaudhuri R.R."/>
            <person name="La Ragione R."/>
            <person name="Hildebrand F."/>
            <person name="Pallen M.J."/>
        </authorList>
    </citation>
    <scope>NUCLEOTIDE SEQUENCE</scope>
    <source>
        <strain evidence="1">1719</strain>
    </source>
</reference>
<protein>
    <recommendedName>
        <fullName evidence="3">DUF4359 domain-containing protein</fullName>
    </recommendedName>
</protein>
<proteinExistence type="predicted"/>
<sequence length="122" mass="14132">MSKKRILSIALIALILAGFFTNPPSEKIRTDVEERVRAILRKELNLKHQDAFELGMQLYGNKLLHELSEQYIVVENYYAFSIIKVRWQSEENTVGIGAFNRTLLSKKIDKKAAEIFHVIKQL</sequence>